<evidence type="ECO:0000313" key="2">
    <source>
        <dbReference type="EMBL" id="CAH1114199.1"/>
    </source>
</evidence>
<dbReference type="EMBL" id="OV651820">
    <property type="protein sequence ID" value="CAH1114199.1"/>
    <property type="molecule type" value="Genomic_DNA"/>
</dbReference>
<proteinExistence type="predicted"/>
<reference evidence="2" key="1">
    <citation type="submission" date="2022-01" db="EMBL/GenBank/DDBJ databases">
        <authorList>
            <person name="King R."/>
        </authorList>
    </citation>
    <scope>NUCLEOTIDE SEQUENCE</scope>
</reference>
<dbReference type="GO" id="GO:0034198">
    <property type="term" value="P:cellular response to amino acid starvation"/>
    <property type="evidence" value="ECO:0007669"/>
    <property type="project" value="TreeGrafter"/>
</dbReference>
<dbReference type="PANTHER" id="PTHR31581:SF1">
    <property type="entry name" value="KICSTOR SUBUNIT 2"/>
    <property type="match status" value="1"/>
</dbReference>
<dbReference type="GO" id="GO:0061462">
    <property type="term" value="P:protein localization to lysosome"/>
    <property type="evidence" value="ECO:0007669"/>
    <property type="project" value="TreeGrafter"/>
</dbReference>
<feature type="coiled-coil region" evidence="1">
    <location>
        <begin position="74"/>
        <end position="101"/>
    </location>
</feature>
<dbReference type="Proteomes" id="UP001153636">
    <property type="component" value="Chromosome 8"/>
</dbReference>
<dbReference type="PANTHER" id="PTHR31581">
    <property type="entry name" value="KICSTOR COMPLEX PROTEIN C12ORF66"/>
    <property type="match status" value="1"/>
</dbReference>
<dbReference type="GO" id="GO:1904262">
    <property type="term" value="P:negative regulation of TORC1 signaling"/>
    <property type="evidence" value="ECO:0007669"/>
    <property type="project" value="TreeGrafter"/>
</dbReference>
<name>A0A9P0GHU5_9CUCU</name>
<keyword evidence="3" id="KW-1185">Reference proteome</keyword>
<evidence type="ECO:0000256" key="1">
    <source>
        <dbReference type="SAM" id="Coils"/>
    </source>
</evidence>
<gene>
    <name evidence="2" type="ORF">PSYICH_LOCUS14446</name>
</gene>
<protein>
    <submittedName>
        <fullName evidence="2">Uncharacterized protein</fullName>
    </submittedName>
</protein>
<sequence length="135" mass="16018">MESEDEFLHTYFTHISQLCYEKAKEHVEKEKEPKGATTPWSTFLNYLQQLALAEKSYMEIGFLQNKHKSFLRKDNSLRSVYETMKNDLKKLEENYKQCTADNRIYKGSKNIVQYVNARINLIDLYPLLKTNIDII</sequence>
<accession>A0A9P0GHU5</accession>
<keyword evidence="1" id="KW-0175">Coiled coil</keyword>
<organism evidence="2 3">
    <name type="scientific">Psylliodes chrysocephalus</name>
    <dbReference type="NCBI Taxonomy" id="3402493"/>
    <lineage>
        <taxon>Eukaryota</taxon>
        <taxon>Metazoa</taxon>
        <taxon>Ecdysozoa</taxon>
        <taxon>Arthropoda</taxon>
        <taxon>Hexapoda</taxon>
        <taxon>Insecta</taxon>
        <taxon>Pterygota</taxon>
        <taxon>Neoptera</taxon>
        <taxon>Endopterygota</taxon>
        <taxon>Coleoptera</taxon>
        <taxon>Polyphaga</taxon>
        <taxon>Cucujiformia</taxon>
        <taxon>Chrysomeloidea</taxon>
        <taxon>Chrysomelidae</taxon>
        <taxon>Galerucinae</taxon>
        <taxon>Alticini</taxon>
        <taxon>Psylliodes</taxon>
    </lineage>
</organism>
<evidence type="ECO:0000313" key="3">
    <source>
        <dbReference type="Proteomes" id="UP001153636"/>
    </source>
</evidence>
<dbReference type="Pfam" id="PF09404">
    <property type="entry name" value="C12orf66_like"/>
    <property type="match status" value="1"/>
</dbReference>
<dbReference type="InterPro" id="IPR018544">
    <property type="entry name" value="KICS_2"/>
</dbReference>
<dbReference type="OrthoDB" id="18134at2759"/>
<dbReference type="GO" id="GO:0042149">
    <property type="term" value="P:cellular response to glucose starvation"/>
    <property type="evidence" value="ECO:0007669"/>
    <property type="project" value="TreeGrafter"/>
</dbReference>
<dbReference type="AlphaFoldDB" id="A0A9P0GHU5"/>